<comment type="similarity">
    <text evidence="6">Belongs to the ABC-4 integral membrane protein family.</text>
</comment>
<feature type="domain" description="ABC3 transporter permease C-terminal" evidence="8">
    <location>
        <begin position="285"/>
        <end position="396"/>
    </location>
</feature>
<dbReference type="EMBL" id="MKJU01000025">
    <property type="protein sequence ID" value="OHU90874.1"/>
    <property type="molecule type" value="Genomic_DNA"/>
</dbReference>
<gene>
    <name evidence="10" type="ORF">BET10_08295</name>
</gene>
<feature type="transmembrane region" description="Helical" evidence="7">
    <location>
        <begin position="366"/>
        <end position="386"/>
    </location>
</feature>
<name>A0A1S1MXF6_9GAMM</name>
<keyword evidence="4 7" id="KW-1133">Transmembrane helix</keyword>
<keyword evidence="5 7" id="KW-0472">Membrane</keyword>
<dbReference type="Pfam" id="PF02687">
    <property type="entry name" value="FtsX"/>
    <property type="match status" value="1"/>
</dbReference>
<evidence type="ECO:0000256" key="3">
    <source>
        <dbReference type="ARBA" id="ARBA00022692"/>
    </source>
</evidence>
<dbReference type="PANTHER" id="PTHR30572">
    <property type="entry name" value="MEMBRANE COMPONENT OF TRANSPORTER-RELATED"/>
    <property type="match status" value="1"/>
</dbReference>
<feature type="transmembrane region" description="Helical" evidence="7">
    <location>
        <begin position="325"/>
        <end position="351"/>
    </location>
</feature>
<dbReference type="InterPro" id="IPR003838">
    <property type="entry name" value="ABC3_permease_C"/>
</dbReference>
<evidence type="ECO:0000256" key="4">
    <source>
        <dbReference type="ARBA" id="ARBA00022989"/>
    </source>
</evidence>
<evidence type="ECO:0000256" key="2">
    <source>
        <dbReference type="ARBA" id="ARBA00022475"/>
    </source>
</evidence>
<evidence type="ECO:0000256" key="7">
    <source>
        <dbReference type="SAM" id="Phobius"/>
    </source>
</evidence>
<dbReference type="InterPro" id="IPR050250">
    <property type="entry name" value="Macrolide_Exporter_MacB"/>
</dbReference>
<comment type="caution">
    <text evidence="10">The sequence shown here is derived from an EMBL/GenBank/DDBJ whole genome shotgun (WGS) entry which is preliminary data.</text>
</comment>
<sequence>MKDFFPILKSLKKQKIAPILLTLQVAITFMVLVNTAYMIGERSKKMQRPTGLDEANTFYIVTNFLSEPHQVIAEQNDILRQIRGVEGVVGATALPSLSLVGWGRYTDFYLEPNGNSVGFGGYLSSDEHALKTLDLEMIAGEWFVPSDILETDKEGTFLPSQVVVTQALAQKIYPDNWRDIVGTTLYFNGAPHHVKGVIKTLQNAWQFWSAVDATVLAGVNEAQPASPSHIAVRTQPGRLEEVMNNTVETLLKTPGRKIEKMSTMREVRQKAYKEDLATSKILTAIGVGLAIITALGIFGQARYNVSRRTQQIGTRRALGANKWDIVRFFMVENAVVSSIGVVIGLLGAIILNNQFVELLSINPVPLSYLLAGTVVIFILGQLAVIYPATRASRVSPAIATRGA</sequence>
<evidence type="ECO:0000313" key="10">
    <source>
        <dbReference type="EMBL" id="OHU90874.1"/>
    </source>
</evidence>
<keyword evidence="11" id="KW-1185">Reference proteome</keyword>
<accession>A0A1S1MXF6</accession>
<protein>
    <submittedName>
        <fullName evidence="10">Uncharacterized protein</fullName>
    </submittedName>
</protein>
<comment type="subcellular location">
    <subcellularLocation>
        <location evidence="1">Cell membrane</location>
        <topology evidence="1">Multi-pass membrane protein</topology>
    </subcellularLocation>
</comment>
<proteinExistence type="inferred from homology"/>
<reference evidence="10 11" key="1">
    <citation type="submission" date="2016-09" db="EMBL/GenBank/DDBJ databases">
        <title>Pseudoalteromonas amylolytica sp. nov., isolated from the surface seawater.</title>
        <authorList>
            <person name="Wu Y.-H."/>
            <person name="Cheng H."/>
            <person name="Jin X.-B."/>
            <person name="Wang C.-S."/>
            <person name="Xu X.-W."/>
        </authorList>
    </citation>
    <scope>NUCLEOTIDE SEQUENCE [LARGE SCALE GENOMIC DNA]</scope>
    <source>
        <strain evidence="10 11">JW1</strain>
    </source>
</reference>
<dbReference type="GO" id="GO:0005886">
    <property type="term" value="C:plasma membrane"/>
    <property type="evidence" value="ECO:0007669"/>
    <property type="project" value="UniProtKB-SubCell"/>
</dbReference>
<evidence type="ECO:0000256" key="6">
    <source>
        <dbReference type="ARBA" id="ARBA00038076"/>
    </source>
</evidence>
<dbReference type="RefSeq" id="WP_070984189.1">
    <property type="nucleotide sequence ID" value="NZ_MKJU01000025.1"/>
</dbReference>
<evidence type="ECO:0000256" key="5">
    <source>
        <dbReference type="ARBA" id="ARBA00023136"/>
    </source>
</evidence>
<evidence type="ECO:0000313" key="11">
    <source>
        <dbReference type="Proteomes" id="UP000179786"/>
    </source>
</evidence>
<keyword evidence="3 7" id="KW-0812">Transmembrane</keyword>
<dbReference type="PANTHER" id="PTHR30572:SF4">
    <property type="entry name" value="ABC TRANSPORTER PERMEASE YTRF"/>
    <property type="match status" value="1"/>
</dbReference>
<feature type="domain" description="MacB-like periplasmic core" evidence="9">
    <location>
        <begin position="52"/>
        <end position="241"/>
    </location>
</feature>
<keyword evidence="2" id="KW-1003">Cell membrane</keyword>
<evidence type="ECO:0000259" key="8">
    <source>
        <dbReference type="Pfam" id="PF02687"/>
    </source>
</evidence>
<dbReference type="InterPro" id="IPR025857">
    <property type="entry name" value="MacB_PCD"/>
</dbReference>
<dbReference type="STRING" id="1859457.BET10_08295"/>
<feature type="transmembrane region" description="Helical" evidence="7">
    <location>
        <begin position="281"/>
        <end position="305"/>
    </location>
</feature>
<evidence type="ECO:0000256" key="1">
    <source>
        <dbReference type="ARBA" id="ARBA00004651"/>
    </source>
</evidence>
<feature type="transmembrane region" description="Helical" evidence="7">
    <location>
        <begin position="20"/>
        <end position="40"/>
    </location>
</feature>
<dbReference type="GO" id="GO:0022857">
    <property type="term" value="F:transmembrane transporter activity"/>
    <property type="evidence" value="ECO:0007669"/>
    <property type="project" value="TreeGrafter"/>
</dbReference>
<dbReference type="Proteomes" id="UP000179786">
    <property type="component" value="Unassembled WGS sequence"/>
</dbReference>
<dbReference type="Pfam" id="PF12704">
    <property type="entry name" value="MacB_PCD"/>
    <property type="match status" value="1"/>
</dbReference>
<dbReference type="AlphaFoldDB" id="A0A1S1MXF6"/>
<evidence type="ECO:0000259" key="9">
    <source>
        <dbReference type="Pfam" id="PF12704"/>
    </source>
</evidence>
<dbReference type="OrthoDB" id="9770036at2"/>
<organism evidence="10 11">
    <name type="scientific">Pseudoalteromonas amylolytica</name>
    <dbReference type="NCBI Taxonomy" id="1859457"/>
    <lineage>
        <taxon>Bacteria</taxon>
        <taxon>Pseudomonadati</taxon>
        <taxon>Pseudomonadota</taxon>
        <taxon>Gammaproteobacteria</taxon>
        <taxon>Alteromonadales</taxon>
        <taxon>Pseudoalteromonadaceae</taxon>
        <taxon>Pseudoalteromonas</taxon>
    </lineage>
</organism>